<dbReference type="GeneID" id="106527970"/>
<dbReference type="Gene3D" id="1.25.40.10">
    <property type="entry name" value="Tetratricopeptide repeat domain"/>
    <property type="match status" value="1"/>
</dbReference>
<sequence length="266" mass="30057">MSDLNEGDKVQNSKTAFSALFSEGEWMFVKGENENAVKSFTAALALRPGDKNCLVSRAKCYMKLEQPEKALQDAESTLKGDETFCEGLYIKAEALFLMGEFEFALVFYRRGFDFRPHMFRLGMQKSQEAIANSVGSPSTVELNSEGDLSFLQKEAARVQPITAIQDLTEEERYDSPKTYKNKKTTKQLLGKFYDDKKFLEDLMKDEGLAKGVTASGERVQDIIEGCITSLEKYTEIRSPEKPASLKKKRTVRKFSRSVGLLKQQMV</sequence>
<evidence type="ECO:0000256" key="2">
    <source>
        <dbReference type="ARBA" id="ARBA00022490"/>
    </source>
</evidence>
<organism evidence="10 11">
    <name type="scientific">Austrofundulus limnaeus</name>
    <name type="common">Annual killifish</name>
    <dbReference type="NCBI Taxonomy" id="52670"/>
    <lineage>
        <taxon>Eukaryota</taxon>
        <taxon>Metazoa</taxon>
        <taxon>Chordata</taxon>
        <taxon>Craniata</taxon>
        <taxon>Vertebrata</taxon>
        <taxon>Euteleostomi</taxon>
        <taxon>Actinopterygii</taxon>
        <taxon>Neopterygii</taxon>
        <taxon>Teleostei</taxon>
        <taxon>Neoteleostei</taxon>
        <taxon>Acanthomorphata</taxon>
        <taxon>Ovalentaria</taxon>
        <taxon>Atherinomorphae</taxon>
        <taxon>Cyprinodontiformes</taxon>
        <taxon>Rivulidae</taxon>
        <taxon>Austrofundulus</taxon>
    </lineage>
</organism>
<keyword evidence="3" id="KW-0677">Repeat</keyword>
<dbReference type="InterPro" id="IPR011990">
    <property type="entry name" value="TPR-like_helical_dom_sf"/>
</dbReference>
<evidence type="ECO:0000256" key="8">
    <source>
        <dbReference type="ARBA" id="ARBA00034143"/>
    </source>
</evidence>
<name>A0A2I4CEP5_AUSLI</name>
<evidence type="ECO:0000256" key="3">
    <source>
        <dbReference type="ARBA" id="ARBA00022737"/>
    </source>
</evidence>
<evidence type="ECO:0000256" key="7">
    <source>
        <dbReference type="ARBA" id="ARBA00034139"/>
    </source>
</evidence>
<accession>A0A2I4CEP5</accession>
<dbReference type="SUPFAM" id="SSF48452">
    <property type="entry name" value="TPR-like"/>
    <property type="match status" value="1"/>
</dbReference>
<evidence type="ECO:0000256" key="1">
    <source>
        <dbReference type="ARBA" id="ARBA00004430"/>
    </source>
</evidence>
<dbReference type="InterPro" id="IPR040111">
    <property type="entry name" value="ODAD4"/>
</dbReference>
<dbReference type="STRING" id="52670.A0A2I4CEP5"/>
<dbReference type="FunCoup" id="A0A2I4CEP5">
    <property type="interactions" value="291"/>
</dbReference>
<dbReference type="PROSITE" id="PS50005">
    <property type="entry name" value="TPR"/>
    <property type="match status" value="1"/>
</dbReference>
<keyword evidence="6" id="KW-0966">Cell projection</keyword>
<protein>
    <recommendedName>
        <fullName evidence="7">Outer dynein arm-docking complex subunit 4</fullName>
    </recommendedName>
    <alternativeName>
        <fullName evidence="8">Tetratricopeptide repeat protein 25</fullName>
    </alternativeName>
</protein>
<dbReference type="OrthoDB" id="10268002at2759"/>
<evidence type="ECO:0000256" key="4">
    <source>
        <dbReference type="ARBA" id="ARBA00022803"/>
    </source>
</evidence>
<dbReference type="SMART" id="SM00028">
    <property type="entry name" value="TPR"/>
    <property type="match status" value="3"/>
</dbReference>
<dbReference type="RefSeq" id="XP_013878457.1">
    <property type="nucleotide sequence ID" value="XM_014023003.1"/>
</dbReference>
<gene>
    <name evidence="11" type="primary">odad4</name>
</gene>
<feature type="repeat" description="TPR" evidence="9">
    <location>
        <begin position="17"/>
        <end position="50"/>
    </location>
</feature>
<evidence type="ECO:0000313" key="10">
    <source>
        <dbReference type="Proteomes" id="UP000192220"/>
    </source>
</evidence>
<keyword evidence="10" id="KW-1185">Reference proteome</keyword>
<keyword evidence="5" id="KW-0206">Cytoskeleton</keyword>
<dbReference type="GO" id="GO:0005930">
    <property type="term" value="C:axoneme"/>
    <property type="evidence" value="ECO:0007669"/>
    <property type="project" value="UniProtKB-SubCell"/>
</dbReference>
<dbReference type="CTD" id="83538"/>
<evidence type="ECO:0000256" key="9">
    <source>
        <dbReference type="PROSITE-ProRule" id="PRU00339"/>
    </source>
</evidence>
<keyword evidence="2" id="KW-0963">Cytoplasm</keyword>
<evidence type="ECO:0000313" key="11">
    <source>
        <dbReference type="RefSeq" id="XP_013878457.1"/>
    </source>
</evidence>
<proteinExistence type="predicted"/>
<dbReference type="InParanoid" id="A0A2I4CEP5"/>
<dbReference type="Proteomes" id="UP000192220">
    <property type="component" value="Unplaced"/>
</dbReference>
<dbReference type="AlphaFoldDB" id="A0A2I4CEP5"/>
<reference evidence="11" key="1">
    <citation type="submission" date="2025-08" db="UniProtKB">
        <authorList>
            <consortium name="RefSeq"/>
        </authorList>
    </citation>
    <scope>IDENTIFICATION</scope>
    <source>
        <strain evidence="11">Quisiro</strain>
        <tissue evidence="11">Liver</tissue>
    </source>
</reference>
<keyword evidence="4 9" id="KW-0802">TPR repeat</keyword>
<dbReference type="PANTHER" id="PTHR23040">
    <property type="match status" value="1"/>
</dbReference>
<dbReference type="KEGG" id="alim:106527970"/>
<evidence type="ECO:0000256" key="6">
    <source>
        <dbReference type="ARBA" id="ARBA00023273"/>
    </source>
</evidence>
<dbReference type="InterPro" id="IPR019734">
    <property type="entry name" value="TPR_rpt"/>
</dbReference>
<dbReference type="PANTHER" id="PTHR23040:SF1">
    <property type="entry name" value="OUTER DYNEIN ARM-DOCKING COMPLEX SUBUNIT 4"/>
    <property type="match status" value="1"/>
</dbReference>
<evidence type="ECO:0000256" key="5">
    <source>
        <dbReference type="ARBA" id="ARBA00023212"/>
    </source>
</evidence>
<comment type="subcellular location">
    <subcellularLocation>
        <location evidence="1">Cytoplasm</location>
        <location evidence="1">Cytoskeleton</location>
        <location evidence="1">Cilium axoneme</location>
    </subcellularLocation>
</comment>